<reference evidence="1" key="1">
    <citation type="submission" date="2021-09" db="EMBL/GenBank/DDBJ databases">
        <title>Complete genome analysis of a novel Alcaligenes phage vB_Af_QDWS595.</title>
        <authorList>
            <person name="Jing Y."/>
            <person name="Wang J."/>
        </authorList>
    </citation>
    <scope>NUCLEOTIDE SEQUENCE</scope>
</reference>
<protein>
    <submittedName>
        <fullName evidence="1">Uncharacterized protein</fullName>
    </submittedName>
</protein>
<proteinExistence type="predicted"/>
<keyword evidence="2" id="KW-1185">Reference proteome</keyword>
<gene>
    <name evidence="1" type="ORF">vBAfaPQDWS595_19</name>
</gene>
<evidence type="ECO:0000313" key="2">
    <source>
        <dbReference type="Proteomes" id="UP000827952"/>
    </source>
</evidence>
<accession>A0AAE9C0G9</accession>
<sequence length="223" mass="25129">MQNKDLENMLGGSDKPEELDELTVLKQRAQLMGIEFSNNIGIDTLRKRIQEHTEGNNETAPQATEPAVPVPPLVPPEPKANTPISGAAVGQVVDVSKLTPRQQAILEAKKLVRVRIRCHNPTKQDLQGELICVANNVIGEVKRMVPYASEFNEDGWHIEQCILDMLKERKYLSVRVVRKKGTNETEVIKQWVPEFTFEYLEPLNQAELRELARRQEATGSING</sequence>
<dbReference type="EMBL" id="OK149171">
    <property type="protein sequence ID" value="UCR75503.1"/>
    <property type="molecule type" value="Genomic_DNA"/>
</dbReference>
<dbReference type="Proteomes" id="UP000827952">
    <property type="component" value="Segment"/>
</dbReference>
<evidence type="ECO:0000313" key="1">
    <source>
        <dbReference type="EMBL" id="UCR75503.1"/>
    </source>
</evidence>
<name>A0AAE9C0G9_9CAUD</name>
<organism evidence="1 2">
    <name type="scientific">Alcaligenes phage vB_Af_QDWS595</name>
    <dbReference type="NCBI Taxonomy" id="2877946"/>
    <lineage>
        <taxon>Viruses</taxon>
        <taxon>Duplodnaviria</taxon>
        <taxon>Heunggongvirae</taxon>
        <taxon>Uroviricota</taxon>
        <taxon>Caudoviricetes</taxon>
        <taxon>Schitoviridae</taxon>
        <taxon>Petruschkyvirus</taxon>
        <taxon>Petruschkyvirus QDWS595</taxon>
    </lineage>
</organism>